<dbReference type="Gene3D" id="1.10.260.40">
    <property type="entry name" value="lambda repressor-like DNA-binding domains"/>
    <property type="match status" value="1"/>
</dbReference>
<dbReference type="AlphaFoldDB" id="A0A6B3SHJ4"/>
<evidence type="ECO:0000313" key="4">
    <source>
        <dbReference type="Proteomes" id="UP000482155"/>
    </source>
</evidence>
<name>A0A6B3SHJ4_9BURK</name>
<comment type="caution">
    <text evidence="3">The sequence shown here is derived from an EMBL/GenBank/DDBJ whole genome shotgun (WGS) entry which is preliminary data.</text>
</comment>
<dbReference type="EMBL" id="JAAIVB010000011">
    <property type="protein sequence ID" value="NEX60138.1"/>
    <property type="molecule type" value="Genomic_DNA"/>
</dbReference>
<keyword evidence="4" id="KW-1185">Reference proteome</keyword>
<dbReference type="InterPro" id="IPR010744">
    <property type="entry name" value="Phage_CI_N"/>
</dbReference>
<dbReference type="Proteomes" id="UP000482155">
    <property type="component" value="Unassembled WGS sequence"/>
</dbReference>
<accession>A0A6B3SHJ4</accession>
<proteinExistence type="predicted"/>
<protein>
    <recommendedName>
        <fullName evidence="2">Bacteriophage CI repressor N-terminal domain-containing protein</fullName>
    </recommendedName>
</protein>
<feature type="compositionally biased region" description="Polar residues" evidence="1">
    <location>
        <begin position="1"/>
        <end position="20"/>
    </location>
</feature>
<dbReference type="SUPFAM" id="SSF47413">
    <property type="entry name" value="lambda repressor-like DNA-binding domains"/>
    <property type="match status" value="1"/>
</dbReference>
<evidence type="ECO:0000313" key="3">
    <source>
        <dbReference type="EMBL" id="NEX60138.1"/>
    </source>
</evidence>
<gene>
    <name evidence="3" type="ORF">G3574_03515</name>
</gene>
<dbReference type="RefSeq" id="WP_163960639.1">
    <property type="nucleotide sequence ID" value="NZ_JAAIVB010000011.1"/>
</dbReference>
<dbReference type="Pfam" id="PF07022">
    <property type="entry name" value="Phage_CI_repr"/>
    <property type="match status" value="1"/>
</dbReference>
<organism evidence="3 4">
    <name type="scientific">Noviherbaspirillum galbum</name>
    <dbReference type="NCBI Taxonomy" id="2709383"/>
    <lineage>
        <taxon>Bacteria</taxon>
        <taxon>Pseudomonadati</taxon>
        <taxon>Pseudomonadota</taxon>
        <taxon>Betaproteobacteria</taxon>
        <taxon>Burkholderiales</taxon>
        <taxon>Oxalobacteraceae</taxon>
        <taxon>Noviherbaspirillum</taxon>
    </lineage>
</organism>
<dbReference type="GO" id="GO:0003677">
    <property type="term" value="F:DNA binding"/>
    <property type="evidence" value="ECO:0007669"/>
    <property type="project" value="InterPro"/>
</dbReference>
<feature type="domain" description="Bacteriophage CI repressor N-terminal" evidence="2">
    <location>
        <begin position="35"/>
        <end position="89"/>
    </location>
</feature>
<reference evidence="3 4" key="1">
    <citation type="submission" date="2020-02" db="EMBL/GenBank/DDBJ databases">
        <authorList>
            <person name="Kim M.K."/>
        </authorList>
    </citation>
    <scope>NUCLEOTIDE SEQUENCE [LARGE SCALE GENOMIC DNA]</scope>
    <source>
        <strain evidence="3 4">17J57-3</strain>
    </source>
</reference>
<feature type="region of interest" description="Disordered" evidence="1">
    <location>
        <begin position="1"/>
        <end position="25"/>
    </location>
</feature>
<evidence type="ECO:0000256" key="1">
    <source>
        <dbReference type="SAM" id="MobiDB-lite"/>
    </source>
</evidence>
<dbReference type="GO" id="GO:0045892">
    <property type="term" value="P:negative regulation of DNA-templated transcription"/>
    <property type="evidence" value="ECO:0007669"/>
    <property type="project" value="InterPro"/>
</dbReference>
<evidence type="ECO:0000259" key="2">
    <source>
        <dbReference type="Pfam" id="PF07022"/>
    </source>
</evidence>
<sequence>METVSTVGHQNENASSQYVGESSHRYDPGGERLLNLLMEKLGITTDRALSRTLDVDTATLSRIRNRRTPVPAAMIVKMLEITDLSVHEIKAVLRAHP</sequence>
<dbReference type="InterPro" id="IPR010982">
    <property type="entry name" value="Lambda_DNA-bd_dom_sf"/>
</dbReference>